<dbReference type="Proteomes" id="UP000597444">
    <property type="component" value="Unassembled WGS sequence"/>
</dbReference>
<proteinExistence type="predicted"/>
<organism evidence="1 2">
    <name type="scientific">Reticulibacter mediterranei</name>
    <dbReference type="NCBI Taxonomy" id="2778369"/>
    <lineage>
        <taxon>Bacteria</taxon>
        <taxon>Bacillati</taxon>
        <taxon>Chloroflexota</taxon>
        <taxon>Ktedonobacteria</taxon>
        <taxon>Ktedonobacterales</taxon>
        <taxon>Reticulibacteraceae</taxon>
        <taxon>Reticulibacter</taxon>
    </lineage>
</organism>
<protein>
    <submittedName>
        <fullName evidence="1">Uncharacterized protein</fullName>
    </submittedName>
</protein>
<evidence type="ECO:0000313" key="2">
    <source>
        <dbReference type="Proteomes" id="UP000597444"/>
    </source>
</evidence>
<keyword evidence="2" id="KW-1185">Reference proteome</keyword>
<dbReference type="AlphaFoldDB" id="A0A8J3N7B3"/>
<evidence type="ECO:0000313" key="1">
    <source>
        <dbReference type="EMBL" id="GHP01035.1"/>
    </source>
</evidence>
<sequence>MDEELHMRDVHRQASQLARDLDQEVLVISPPPGGFEGPPPHNLMILYPTITPAYMHFLSGRHPSLAGAAVAAGLIAHNDSLYYYFASRGVVQSSQDIVQHFRQAELSDLDQGGFHYRYPGSDTSVISAEEAYATKIGKYSRFSNIDQIPLKYAVAMRKYQDLCRVSEANAQKFALLTVCKQWKIRLYCERFQFEYLLRSHQDREEEQLIFGPQQFIAPWIMGAFS</sequence>
<gene>
    <name evidence="1" type="ORF">KSF_110820</name>
</gene>
<name>A0A8J3N7B3_9CHLR</name>
<dbReference type="EMBL" id="BNJK01000004">
    <property type="protein sequence ID" value="GHP01035.1"/>
    <property type="molecule type" value="Genomic_DNA"/>
</dbReference>
<comment type="caution">
    <text evidence="1">The sequence shown here is derived from an EMBL/GenBank/DDBJ whole genome shotgun (WGS) entry which is preliminary data.</text>
</comment>
<reference evidence="1" key="1">
    <citation type="submission" date="2020-10" db="EMBL/GenBank/DDBJ databases">
        <title>Taxonomic study of unclassified bacteria belonging to the class Ktedonobacteria.</title>
        <authorList>
            <person name="Yabe S."/>
            <person name="Wang C.M."/>
            <person name="Zheng Y."/>
            <person name="Sakai Y."/>
            <person name="Cavaletti L."/>
            <person name="Monciardini P."/>
            <person name="Donadio S."/>
        </authorList>
    </citation>
    <scope>NUCLEOTIDE SEQUENCE</scope>
    <source>
        <strain evidence="1">ID150040</strain>
    </source>
</reference>
<accession>A0A8J3N7B3</accession>